<reference evidence="3 4" key="1">
    <citation type="submission" date="2019-01" db="EMBL/GenBank/DDBJ databases">
        <title>Nocardioides guangzhouensis sp. nov., an actinobacterium isolated from soil.</title>
        <authorList>
            <person name="Fu Y."/>
            <person name="Cai Y."/>
            <person name="Lin Z."/>
            <person name="Chen P."/>
        </authorList>
    </citation>
    <scope>NUCLEOTIDE SEQUENCE [LARGE SCALE GENOMIC DNA]</scope>
    <source>
        <strain evidence="3 4">NBRC 105384</strain>
    </source>
</reference>
<dbReference type="OrthoDB" id="9801841at2"/>
<name>A0A4Q5IYX6_9ACTN</name>
<feature type="compositionally biased region" description="Low complexity" evidence="1">
    <location>
        <begin position="481"/>
        <end position="500"/>
    </location>
</feature>
<dbReference type="GO" id="GO:0004722">
    <property type="term" value="F:protein serine/threonine phosphatase activity"/>
    <property type="evidence" value="ECO:0007669"/>
    <property type="project" value="InterPro"/>
</dbReference>
<comment type="caution">
    <text evidence="3">The sequence shown here is derived from an EMBL/GenBank/DDBJ whole genome shotgun (WGS) entry which is preliminary data.</text>
</comment>
<feature type="region of interest" description="Disordered" evidence="1">
    <location>
        <begin position="254"/>
        <end position="323"/>
    </location>
</feature>
<feature type="compositionally biased region" description="Pro residues" evidence="1">
    <location>
        <begin position="464"/>
        <end position="474"/>
    </location>
</feature>
<dbReference type="InterPro" id="IPR036457">
    <property type="entry name" value="PPM-type-like_dom_sf"/>
</dbReference>
<evidence type="ECO:0000313" key="4">
    <source>
        <dbReference type="Proteomes" id="UP000291189"/>
    </source>
</evidence>
<dbReference type="SMART" id="SM00332">
    <property type="entry name" value="PP2Cc"/>
    <property type="match status" value="1"/>
</dbReference>
<feature type="domain" description="PPM-type phosphatase" evidence="2">
    <location>
        <begin position="17"/>
        <end position="249"/>
    </location>
</feature>
<feature type="compositionally biased region" description="Basic and acidic residues" evidence="1">
    <location>
        <begin position="449"/>
        <end position="461"/>
    </location>
</feature>
<dbReference type="InterPro" id="IPR015655">
    <property type="entry name" value="PP2C"/>
</dbReference>
<dbReference type="Gene3D" id="3.60.40.10">
    <property type="entry name" value="PPM-type phosphatase domain"/>
    <property type="match status" value="1"/>
</dbReference>
<feature type="region of interest" description="Disordered" evidence="1">
    <location>
        <begin position="435"/>
        <end position="500"/>
    </location>
</feature>
<gene>
    <name evidence="3" type="ORF">ETU37_17965</name>
</gene>
<dbReference type="Pfam" id="PF13672">
    <property type="entry name" value="PP2C_2"/>
    <property type="match status" value="1"/>
</dbReference>
<protein>
    <submittedName>
        <fullName evidence="3">Serine/threonine-protein phosphatase</fullName>
    </submittedName>
</protein>
<dbReference type="InterPro" id="IPR001932">
    <property type="entry name" value="PPM-type_phosphatase-like_dom"/>
</dbReference>
<proteinExistence type="predicted"/>
<dbReference type="SMART" id="SM00331">
    <property type="entry name" value="PP2C_SIG"/>
    <property type="match status" value="1"/>
</dbReference>
<dbReference type="RefSeq" id="WP_129988707.1">
    <property type="nucleotide sequence ID" value="NZ_SDPU01000032.1"/>
</dbReference>
<dbReference type="Proteomes" id="UP000291189">
    <property type="component" value="Unassembled WGS sequence"/>
</dbReference>
<keyword evidence="4" id="KW-1185">Reference proteome</keyword>
<organism evidence="3 4">
    <name type="scientific">Nocardioides iriomotensis</name>
    <dbReference type="NCBI Taxonomy" id="715784"/>
    <lineage>
        <taxon>Bacteria</taxon>
        <taxon>Bacillati</taxon>
        <taxon>Actinomycetota</taxon>
        <taxon>Actinomycetes</taxon>
        <taxon>Propionibacteriales</taxon>
        <taxon>Nocardioidaceae</taxon>
        <taxon>Nocardioides</taxon>
    </lineage>
</organism>
<sequence length="500" mass="52798">MTDDTTQHNALGRFRLRYAALSDVGRVRKDNQDSGYAGPNLLLIADGVGGAARGDVASSTAVQIIRRLDTTELADGTDTHEALAGAIHRTHDRLAELVEHDPELDGTSTTVTAAVFDGTRITVGHVGDSRGYLLRDGTISQLTKDHTFVQSLIDEGRITEEESRTHPHRNLILRAVDGVHETDPDLFDVELATGDRLLLCSDGVSGVLDGPRLADILGTGSVDYAAVELIRSALDAGSTDNITAVVADVVDASAAASDDDPETSAAATTGPMLVGAAAEQPRRTGTGGPRSFFRGHRSGDTGELEPVADGGGSHDASRPVDPEALRYAPRAPRRFGWVRRLLALAVLVGLLALAGRLAYSWSQDQYYVAVDAGRVTIFRGIQSDLPGVTLHSVAEHTDVTVQALPEFNLDQVRSGIPAESLNHARDIVSELTNLARKCPVPEPTPSEDPTNKKRDGKKRDSSPTPSPSPTPTIEPPACLQDASASADASPEASPGAEPTP</sequence>
<accession>A0A4Q5IYX6</accession>
<evidence type="ECO:0000259" key="2">
    <source>
        <dbReference type="PROSITE" id="PS51746"/>
    </source>
</evidence>
<dbReference type="SUPFAM" id="SSF81606">
    <property type="entry name" value="PP2C-like"/>
    <property type="match status" value="1"/>
</dbReference>
<dbReference type="PROSITE" id="PS51746">
    <property type="entry name" value="PPM_2"/>
    <property type="match status" value="1"/>
</dbReference>
<dbReference type="PANTHER" id="PTHR47992">
    <property type="entry name" value="PROTEIN PHOSPHATASE"/>
    <property type="match status" value="1"/>
</dbReference>
<dbReference type="AlphaFoldDB" id="A0A4Q5IYX6"/>
<dbReference type="CDD" id="cd00143">
    <property type="entry name" value="PP2Cc"/>
    <property type="match status" value="1"/>
</dbReference>
<evidence type="ECO:0000313" key="3">
    <source>
        <dbReference type="EMBL" id="RYU10271.1"/>
    </source>
</evidence>
<evidence type="ECO:0000256" key="1">
    <source>
        <dbReference type="SAM" id="MobiDB-lite"/>
    </source>
</evidence>
<dbReference type="EMBL" id="SDPU01000032">
    <property type="protein sequence ID" value="RYU10271.1"/>
    <property type="molecule type" value="Genomic_DNA"/>
</dbReference>